<dbReference type="Proteomes" id="UP000000343">
    <property type="component" value="Chromosome"/>
</dbReference>
<sequence length="200" mass="21659">MRETVSAIRKLVRNCLYGVATSCLVIFLIVYITSIQADAASKTIIACEQERDTNKVNVNPNTGGSTEGSILGRIEIPQLKLSVALMDNYEAADLLKGVGHIPGTAMPGGLGTVGIAGHRDTYFRSLRGIKVGMGIELSDATGTYHYSVDSTEIVKPSQIEVLDVRQRPELTLITCYPFNFIGEAPLRFIIHAHLLSVIPS</sequence>
<evidence type="ECO:0000256" key="2">
    <source>
        <dbReference type="SAM" id="Phobius"/>
    </source>
</evidence>
<dbReference type="SUPFAM" id="SSF63817">
    <property type="entry name" value="Sortase"/>
    <property type="match status" value="1"/>
</dbReference>
<name>E8X195_GRATM</name>
<dbReference type="GO" id="GO:0016787">
    <property type="term" value="F:hydrolase activity"/>
    <property type="evidence" value="ECO:0007669"/>
    <property type="project" value="UniProtKB-KW"/>
</dbReference>
<dbReference type="PaxDb" id="1198114-AciX9_2004"/>
<dbReference type="EMBL" id="CP002480">
    <property type="protein sequence ID" value="ADW69049.1"/>
    <property type="molecule type" value="Genomic_DNA"/>
</dbReference>
<keyword evidence="1" id="KW-0378">Hydrolase</keyword>
<dbReference type="RefSeq" id="WP_013580367.1">
    <property type="nucleotide sequence ID" value="NC_015064.1"/>
</dbReference>
<protein>
    <submittedName>
        <fullName evidence="3">Sortase family protein</fullName>
    </submittedName>
</protein>
<feature type="transmembrane region" description="Helical" evidence="2">
    <location>
        <begin position="12"/>
        <end position="32"/>
    </location>
</feature>
<keyword evidence="2" id="KW-0472">Membrane</keyword>
<evidence type="ECO:0000256" key="1">
    <source>
        <dbReference type="ARBA" id="ARBA00022801"/>
    </source>
</evidence>
<accession>E8X195</accession>
<dbReference type="OrthoDB" id="165822at2"/>
<keyword evidence="2" id="KW-0812">Transmembrane</keyword>
<keyword evidence="2" id="KW-1133">Transmembrane helix</keyword>
<dbReference type="HOGENOM" id="CLU_045680_8_2_0"/>
<evidence type="ECO:0000313" key="4">
    <source>
        <dbReference type="Proteomes" id="UP000000343"/>
    </source>
</evidence>
<dbReference type="InterPro" id="IPR041999">
    <property type="entry name" value="Sortase_D_1"/>
</dbReference>
<dbReference type="Pfam" id="PF04203">
    <property type="entry name" value="Sortase"/>
    <property type="match status" value="1"/>
</dbReference>
<organism evidence="4">
    <name type="scientific">Granulicella tundricola (strain ATCC BAA-1859 / DSM 23138 / MP5ACTX9)</name>
    <dbReference type="NCBI Taxonomy" id="1198114"/>
    <lineage>
        <taxon>Bacteria</taxon>
        <taxon>Pseudomonadati</taxon>
        <taxon>Acidobacteriota</taxon>
        <taxon>Terriglobia</taxon>
        <taxon>Terriglobales</taxon>
        <taxon>Acidobacteriaceae</taxon>
        <taxon>Granulicella</taxon>
    </lineage>
</organism>
<dbReference type="eggNOG" id="COG3764">
    <property type="taxonomic scope" value="Bacteria"/>
</dbReference>
<dbReference type="KEGG" id="acm:AciX9_2004"/>
<evidence type="ECO:0000313" key="3">
    <source>
        <dbReference type="EMBL" id="ADW69049.1"/>
    </source>
</evidence>
<dbReference type="CDD" id="cd05828">
    <property type="entry name" value="Sortase_D_1"/>
    <property type="match status" value="1"/>
</dbReference>
<reference evidence="4" key="1">
    <citation type="submission" date="2011-01" db="EMBL/GenBank/DDBJ databases">
        <title>Complete sequence of chromosome of Acidobacterium sp. MP5ACTX9.</title>
        <authorList>
            <consortium name="US DOE Joint Genome Institute"/>
            <person name="Lucas S."/>
            <person name="Copeland A."/>
            <person name="Lapidus A."/>
            <person name="Cheng J.-F."/>
            <person name="Goodwin L."/>
            <person name="Pitluck S."/>
            <person name="Teshima H."/>
            <person name="Detter J.C."/>
            <person name="Han C."/>
            <person name="Tapia R."/>
            <person name="Land M."/>
            <person name="Hauser L."/>
            <person name="Kyrpides N."/>
            <person name="Ivanova N."/>
            <person name="Ovchinnikova G."/>
            <person name="Pagani I."/>
            <person name="Rawat S.R."/>
            <person name="Mannisto M."/>
            <person name="Haggblom M.M."/>
            <person name="Woyke T."/>
        </authorList>
    </citation>
    <scope>NUCLEOTIDE SEQUENCE [LARGE SCALE GENOMIC DNA]</scope>
    <source>
        <strain evidence="4">MP5ACTX9</strain>
    </source>
</reference>
<dbReference type="STRING" id="1198114.AciX9_2004"/>
<gene>
    <name evidence="3" type="ordered locus">AciX9_2004</name>
</gene>
<dbReference type="AlphaFoldDB" id="E8X195"/>
<dbReference type="InterPro" id="IPR023365">
    <property type="entry name" value="Sortase_dom-sf"/>
</dbReference>
<dbReference type="Gene3D" id="2.40.260.10">
    <property type="entry name" value="Sortase"/>
    <property type="match status" value="1"/>
</dbReference>
<keyword evidence="4" id="KW-1185">Reference proteome</keyword>
<proteinExistence type="predicted"/>
<dbReference type="InterPro" id="IPR005754">
    <property type="entry name" value="Sortase"/>
</dbReference>
<dbReference type="NCBIfam" id="TIGR01076">
    <property type="entry name" value="sortase_fam"/>
    <property type="match status" value="1"/>
</dbReference>